<dbReference type="KEGG" id="kba:A0U89_15830"/>
<sequence length="134" mass="14539">MCARRPSDAFRDVSCFDAFSRNTVPDPTARTCETATSVVIAFVGVKLFRAPTRPPGLPLNGRQGIQQRFQHPAVMDIRPGKQDGQRNTSSISDDVALRAGSAAIRGVRTGRFTPLFAAMDALSMQARLQSSRST</sequence>
<protein>
    <submittedName>
        <fullName evidence="1">Uncharacterized protein</fullName>
    </submittedName>
</protein>
<evidence type="ECO:0000313" key="2">
    <source>
        <dbReference type="Proteomes" id="UP000179145"/>
    </source>
</evidence>
<evidence type="ECO:0000313" key="1">
    <source>
        <dbReference type="EMBL" id="AOX18770.1"/>
    </source>
</evidence>
<keyword evidence="2" id="KW-1185">Reference proteome</keyword>
<geneLocation type="plasmid" evidence="2">
    <name>pkb14400_3</name>
</geneLocation>
<proteinExistence type="predicted"/>
<name>A0A1D8UYQ5_9PROT</name>
<dbReference type="EMBL" id="CP014677">
    <property type="protein sequence ID" value="AOX18770.1"/>
    <property type="molecule type" value="Genomic_DNA"/>
</dbReference>
<dbReference type="Proteomes" id="UP000179145">
    <property type="component" value="Plasmid pKB14400_3"/>
</dbReference>
<dbReference type="AlphaFoldDB" id="A0A1D8UYQ5"/>
<keyword evidence="1" id="KW-0614">Plasmid</keyword>
<organism evidence="1 2">
    <name type="scientific">Kozakia baliensis</name>
    <dbReference type="NCBI Taxonomy" id="153496"/>
    <lineage>
        <taxon>Bacteria</taxon>
        <taxon>Pseudomonadati</taxon>
        <taxon>Pseudomonadota</taxon>
        <taxon>Alphaproteobacteria</taxon>
        <taxon>Acetobacterales</taxon>
        <taxon>Acetobacteraceae</taxon>
        <taxon>Kozakia</taxon>
    </lineage>
</organism>
<accession>A0A1D8UYQ5</accession>
<gene>
    <name evidence="1" type="ORF">A0U89_15830</name>
</gene>
<reference evidence="1 2" key="1">
    <citation type="journal article" date="2016" name="Microb. Cell Fact.">
        <title>Dissection of exopolysaccharide biosynthesis in Kozakia baliensis.</title>
        <authorList>
            <person name="Brandt J.U."/>
            <person name="Jakob F."/>
            <person name="Behr J."/>
            <person name="Geissler A.J."/>
            <person name="Vogel R.F."/>
        </authorList>
    </citation>
    <scope>NUCLEOTIDE SEQUENCE [LARGE SCALE GENOMIC DNA]</scope>
    <source>
        <strain evidence="1 2">DSM 14400</strain>
        <plasmid evidence="2">Plasmid pkb14400_3</plasmid>
    </source>
</reference>